<dbReference type="SUPFAM" id="SSF63380">
    <property type="entry name" value="Riboflavin synthase domain-like"/>
    <property type="match status" value="1"/>
</dbReference>
<evidence type="ECO:0000259" key="2">
    <source>
        <dbReference type="PROSITE" id="PS51384"/>
    </source>
</evidence>
<dbReference type="CDD" id="cd06193">
    <property type="entry name" value="siderophore_interacting"/>
    <property type="match status" value="1"/>
</dbReference>
<evidence type="ECO:0000313" key="3">
    <source>
        <dbReference type="EMBL" id="WFR98604.1"/>
    </source>
</evidence>
<dbReference type="InterPro" id="IPR013113">
    <property type="entry name" value="SIP_FAD-bd"/>
</dbReference>
<dbReference type="AlphaFoldDB" id="A0AAF1KX07"/>
<dbReference type="InterPro" id="IPR007037">
    <property type="entry name" value="SIP_rossman_dom"/>
</dbReference>
<dbReference type="Pfam" id="PF04954">
    <property type="entry name" value="SIP"/>
    <property type="match status" value="1"/>
</dbReference>
<accession>A0AAF1KX07</accession>
<dbReference type="InterPro" id="IPR014543">
    <property type="entry name" value="UCP028291"/>
</dbReference>
<dbReference type="Proteomes" id="UP000249499">
    <property type="component" value="Plasmid unnamed1"/>
</dbReference>
<dbReference type="RefSeq" id="WP_111221477.1">
    <property type="nucleotide sequence ID" value="NZ_CP117258.1"/>
</dbReference>
<geneLocation type="plasmid" evidence="3 4">
    <name>unnamed1</name>
</geneLocation>
<proteinExistence type="inferred from homology"/>
<evidence type="ECO:0000256" key="1">
    <source>
        <dbReference type="ARBA" id="ARBA00035644"/>
    </source>
</evidence>
<reference evidence="4" key="2">
    <citation type="journal article" date="2023" name="MicrobiologyOpen">
        <title>Genomics of the tumorigenes clade of the family Rhizobiaceae and description of Rhizobium rhododendri sp. nov.</title>
        <authorList>
            <person name="Kuzmanovic N."/>
            <person name="diCenzo G.C."/>
            <person name="Bunk B."/>
            <person name="Sproeer C."/>
            <person name="Fruehling A."/>
            <person name="Neumann-Schaal M."/>
            <person name="Overmann J."/>
            <person name="Smalla K."/>
        </authorList>
    </citation>
    <scope>NUCLEOTIDE SEQUENCE [LARGE SCALE GENOMIC DNA]</scope>
    <source>
        <strain evidence="4">1078</strain>
        <plasmid evidence="4">unnamed1</plasmid>
    </source>
</reference>
<dbReference type="KEGG" id="rtu:PR017_25160"/>
<dbReference type="InterPro" id="IPR039261">
    <property type="entry name" value="FNR_nucleotide-bd"/>
</dbReference>
<dbReference type="InterPro" id="IPR017927">
    <property type="entry name" value="FAD-bd_FR_type"/>
</dbReference>
<dbReference type="PANTHER" id="PTHR30157:SF0">
    <property type="entry name" value="NADPH-DEPENDENT FERRIC-CHELATE REDUCTASE"/>
    <property type="match status" value="1"/>
</dbReference>
<dbReference type="EMBL" id="CP117258">
    <property type="protein sequence ID" value="WFR98604.1"/>
    <property type="molecule type" value="Genomic_DNA"/>
</dbReference>
<organism evidence="3 4">
    <name type="scientific">Rhizobium tumorigenes</name>
    <dbReference type="NCBI Taxonomy" id="2041385"/>
    <lineage>
        <taxon>Bacteria</taxon>
        <taxon>Pseudomonadati</taxon>
        <taxon>Pseudomonadota</taxon>
        <taxon>Alphaproteobacteria</taxon>
        <taxon>Hyphomicrobiales</taxon>
        <taxon>Rhizobiaceae</taxon>
        <taxon>Rhizobium/Agrobacterium group</taxon>
        <taxon>Rhizobium</taxon>
    </lineage>
</organism>
<name>A0AAF1KX07_9HYPH</name>
<dbReference type="Gene3D" id="3.40.50.80">
    <property type="entry name" value="Nucleotide-binding domain of ferredoxin-NADP reductase (FNR) module"/>
    <property type="match status" value="1"/>
</dbReference>
<dbReference type="GO" id="GO:0016491">
    <property type="term" value="F:oxidoreductase activity"/>
    <property type="evidence" value="ECO:0007669"/>
    <property type="project" value="InterPro"/>
</dbReference>
<dbReference type="PANTHER" id="PTHR30157">
    <property type="entry name" value="FERRIC REDUCTASE, NADPH-DEPENDENT"/>
    <property type="match status" value="1"/>
</dbReference>
<dbReference type="Pfam" id="PF09981">
    <property type="entry name" value="DUF2218"/>
    <property type="match status" value="1"/>
</dbReference>
<protein>
    <submittedName>
        <fullName evidence="3">Siderophore-interacting protein</fullName>
    </submittedName>
</protein>
<dbReference type="InterPro" id="IPR039374">
    <property type="entry name" value="SIP_fam"/>
</dbReference>
<dbReference type="Gene3D" id="2.40.30.10">
    <property type="entry name" value="Translation factors"/>
    <property type="match status" value="1"/>
</dbReference>
<dbReference type="Pfam" id="PF08021">
    <property type="entry name" value="FAD_binding_9"/>
    <property type="match status" value="1"/>
</dbReference>
<comment type="similarity">
    <text evidence="1">Belongs to the SIP oxidoreductase family.</text>
</comment>
<evidence type="ECO:0000313" key="4">
    <source>
        <dbReference type="Proteomes" id="UP000249499"/>
    </source>
</evidence>
<gene>
    <name evidence="3" type="ORF">PR017_25160</name>
</gene>
<reference evidence="3 4" key="1">
    <citation type="journal article" date="2018" name="Sci. Rep.">
        <title>Rhizobium tumorigenes sp. nov., a novel plant tumorigenic bacterium isolated from cane gall tumors on thornless blackberry.</title>
        <authorList>
            <person name="Kuzmanovi N."/>
            <person name="Smalla K."/>
            <person name="Gronow S."/>
            <person name="PuBawska J."/>
        </authorList>
    </citation>
    <scope>NUCLEOTIDE SEQUENCE [LARGE SCALE GENOMIC DNA]</scope>
    <source>
        <strain evidence="3 4">1078</strain>
    </source>
</reference>
<sequence length="359" mass="39081">MSVAQEFKLSGVAIPRDAAAMLDEICEHFVEHSTVERAGNLALLTSETGLVAIRLDDSRLLIELTCATEQALQLSCNNVAEHLVYFAGKEPFELSWSKPPAPGILPDLREVTVLSAEDVTPHMRRVKFSCEDIAPFSGGGMHVRVLLPPDGRMPVWPILLPDGRTGWPEGKDELAVRVYTIRAVDVARRELWIDFLQHATHGVAVPGAEFARNARPGQKLALLGPGGGGIPQASSMLLAGDATALPAIARIAAEVPANTRIQAIIEVEDAGEEQPLPTSGTLDVRWLHRKDGGSDAGNRFGDAVRAAISTVEAQTYVWVACERDEMRPIRALLKQSHERKLTYAAWYWEKAKPDGANQP</sequence>
<keyword evidence="4" id="KW-1185">Reference proteome</keyword>
<keyword evidence="3" id="KW-0614">Plasmid</keyword>
<dbReference type="Gene3D" id="3.30.310.50">
    <property type="entry name" value="Alpha-D-phosphohexomutase, C-terminal domain"/>
    <property type="match status" value="1"/>
</dbReference>
<feature type="domain" description="FAD-binding FR-type" evidence="2">
    <location>
        <begin position="106"/>
        <end position="232"/>
    </location>
</feature>
<dbReference type="InterPro" id="IPR017938">
    <property type="entry name" value="Riboflavin_synthase-like_b-brl"/>
</dbReference>
<dbReference type="PROSITE" id="PS51384">
    <property type="entry name" value="FAD_FR"/>
    <property type="match status" value="1"/>
</dbReference>